<evidence type="ECO:0000313" key="3">
    <source>
        <dbReference type="Proteomes" id="UP001469553"/>
    </source>
</evidence>
<evidence type="ECO:0000313" key="2">
    <source>
        <dbReference type="EMBL" id="MEQ2304375.1"/>
    </source>
</evidence>
<protein>
    <submittedName>
        <fullName evidence="2">Uncharacterized protein</fullName>
    </submittedName>
</protein>
<keyword evidence="3" id="KW-1185">Reference proteome</keyword>
<feature type="non-terminal residue" evidence="2">
    <location>
        <position position="102"/>
    </location>
</feature>
<proteinExistence type="predicted"/>
<accession>A0ABV0ZE46</accession>
<dbReference type="Proteomes" id="UP001469553">
    <property type="component" value="Unassembled WGS sequence"/>
</dbReference>
<organism evidence="2 3">
    <name type="scientific">Ameca splendens</name>
    <dbReference type="NCBI Taxonomy" id="208324"/>
    <lineage>
        <taxon>Eukaryota</taxon>
        <taxon>Metazoa</taxon>
        <taxon>Chordata</taxon>
        <taxon>Craniata</taxon>
        <taxon>Vertebrata</taxon>
        <taxon>Euteleostomi</taxon>
        <taxon>Actinopterygii</taxon>
        <taxon>Neopterygii</taxon>
        <taxon>Teleostei</taxon>
        <taxon>Neoteleostei</taxon>
        <taxon>Acanthomorphata</taxon>
        <taxon>Ovalentaria</taxon>
        <taxon>Atherinomorphae</taxon>
        <taxon>Cyprinodontiformes</taxon>
        <taxon>Goodeidae</taxon>
        <taxon>Ameca</taxon>
    </lineage>
</organism>
<evidence type="ECO:0000256" key="1">
    <source>
        <dbReference type="SAM" id="MobiDB-lite"/>
    </source>
</evidence>
<name>A0ABV0ZE46_9TELE</name>
<dbReference type="EMBL" id="JAHRIP010059114">
    <property type="protein sequence ID" value="MEQ2304375.1"/>
    <property type="molecule type" value="Genomic_DNA"/>
</dbReference>
<feature type="non-terminal residue" evidence="2">
    <location>
        <position position="1"/>
    </location>
</feature>
<sequence length="102" mass="11376">KSQTWLSVQADMTYVEGTKMQTNATDVIMNNNKKKRNVPNTGLENKNKNQKSRWVTQRSSRTDPEFRAKTQVAPEDSDDCETCAVGPGEVQEAGGDSRGRVQ</sequence>
<comment type="caution">
    <text evidence="2">The sequence shown here is derived from an EMBL/GenBank/DDBJ whole genome shotgun (WGS) entry which is preliminary data.</text>
</comment>
<gene>
    <name evidence="2" type="ORF">AMECASPLE_026372</name>
</gene>
<reference evidence="2 3" key="1">
    <citation type="submission" date="2021-06" db="EMBL/GenBank/DDBJ databases">
        <authorList>
            <person name="Palmer J.M."/>
        </authorList>
    </citation>
    <scope>NUCLEOTIDE SEQUENCE [LARGE SCALE GENOMIC DNA]</scope>
    <source>
        <strain evidence="2 3">AS_MEX2019</strain>
        <tissue evidence="2">Muscle</tissue>
    </source>
</reference>
<feature type="region of interest" description="Disordered" evidence="1">
    <location>
        <begin position="29"/>
        <end position="102"/>
    </location>
</feature>